<evidence type="ECO:0000313" key="2">
    <source>
        <dbReference type="Proteomes" id="UP001279734"/>
    </source>
</evidence>
<gene>
    <name evidence="1" type="ORF">Nepgr_005853</name>
</gene>
<keyword evidence="2" id="KW-1185">Reference proteome</keyword>
<reference evidence="1" key="1">
    <citation type="submission" date="2023-05" db="EMBL/GenBank/DDBJ databases">
        <title>Nepenthes gracilis genome sequencing.</title>
        <authorList>
            <person name="Fukushima K."/>
        </authorList>
    </citation>
    <scope>NUCLEOTIDE SEQUENCE</scope>
    <source>
        <strain evidence="1">SING2019-196</strain>
    </source>
</reference>
<accession>A0AAD3S4B1</accession>
<sequence>MGLKKSLLHLQNVSVDGKVALEGRLFDALNASIHIIQSMKVDQDGIVESGACTTPLPEDDQSYELYLGRYLKENQMLVCL</sequence>
<dbReference type="AlphaFoldDB" id="A0AAD3S4B1"/>
<name>A0AAD3S4B1_NEPGR</name>
<proteinExistence type="predicted"/>
<comment type="caution">
    <text evidence="1">The sequence shown here is derived from an EMBL/GenBank/DDBJ whole genome shotgun (WGS) entry which is preliminary data.</text>
</comment>
<organism evidence="1 2">
    <name type="scientific">Nepenthes gracilis</name>
    <name type="common">Slender pitcher plant</name>
    <dbReference type="NCBI Taxonomy" id="150966"/>
    <lineage>
        <taxon>Eukaryota</taxon>
        <taxon>Viridiplantae</taxon>
        <taxon>Streptophyta</taxon>
        <taxon>Embryophyta</taxon>
        <taxon>Tracheophyta</taxon>
        <taxon>Spermatophyta</taxon>
        <taxon>Magnoliopsida</taxon>
        <taxon>eudicotyledons</taxon>
        <taxon>Gunneridae</taxon>
        <taxon>Pentapetalae</taxon>
        <taxon>Caryophyllales</taxon>
        <taxon>Nepenthaceae</taxon>
        <taxon>Nepenthes</taxon>
    </lineage>
</organism>
<dbReference type="EMBL" id="BSYO01000004">
    <property type="protein sequence ID" value="GMH04014.1"/>
    <property type="molecule type" value="Genomic_DNA"/>
</dbReference>
<dbReference type="Proteomes" id="UP001279734">
    <property type="component" value="Unassembled WGS sequence"/>
</dbReference>
<evidence type="ECO:0000313" key="1">
    <source>
        <dbReference type="EMBL" id="GMH04014.1"/>
    </source>
</evidence>
<protein>
    <submittedName>
        <fullName evidence="1">Uncharacterized protein</fullName>
    </submittedName>
</protein>